<dbReference type="PANTHER" id="PTHR46586:SF3">
    <property type="entry name" value="ANKYRIN REPEAT-CONTAINING PROTEIN"/>
    <property type="match status" value="1"/>
</dbReference>
<dbReference type="Pfam" id="PF13637">
    <property type="entry name" value="Ank_4"/>
    <property type="match status" value="2"/>
</dbReference>
<dbReference type="InterPro" id="IPR002110">
    <property type="entry name" value="Ankyrin_rpt"/>
</dbReference>
<protein>
    <submittedName>
        <fullName evidence="1">Uncharacterized protein</fullName>
    </submittedName>
</protein>
<evidence type="ECO:0000313" key="1">
    <source>
        <dbReference type="EMBL" id="ETO65737.1"/>
    </source>
</evidence>
<proteinExistence type="predicted"/>
<dbReference type="AlphaFoldDB" id="A0A080ZGH6"/>
<dbReference type="PANTHER" id="PTHR46586">
    <property type="entry name" value="ANKYRIN REPEAT-CONTAINING PROTEIN"/>
    <property type="match status" value="1"/>
</dbReference>
<accession>A0A080ZGH6</accession>
<gene>
    <name evidence="1" type="ORF">F444_17002</name>
</gene>
<dbReference type="EMBL" id="ANJA01003163">
    <property type="protein sequence ID" value="ETO65737.1"/>
    <property type="molecule type" value="Genomic_DNA"/>
</dbReference>
<dbReference type="SUPFAM" id="SSF48403">
    <property type="entry name" value="Ankyrin repeat"/>
    <property type="match status" value="1"/>
</dbReference>
<sequence length="384" mass="42957">MRTTVDSWNREEKLNEAIRSVGGNLTMSAAVLSHRSDIVWWLHRHIPDANYDLDTPLRSALITGDMVMAESLVSIAAQRGHLEIVRWIVEWTLQNHRTIDHGILVLTVVTRSIHTAAIHGHLEVAKYLRATASSSVCDGYTAHFTGDNLERLQRVGVEASPEAQRVSGKTLVLAAKKGFIDVVQWLYTEDGEDFQTDLFNAGQHRIPLDTIAMDTAAKYDHLDVLKYFHELQLSGETRLQCTENAMDGAAQNGHLSVVQYLHHNRAEGCTTAAMDQAAAHGYLDVVKWLHQYRTEDCTRAAMDGAALPGHLEVVQWLHENRAEGCSTRAMDNAATTGHLDMVKWLHLNRYVPKMRRSTRPSACCQMATCPSNRRLYGTSHGRSC</sequence>
<dbReference type="Gene3D" id="1.25.40.20">
    <property type="entry name" value="Ankyrin repeat-containing domain"/>
    <property type="match status" value="3"/>
</dbReference>
<reference evidence="1 2" key="1">
    <citation type="submission" date="2013-11" db="EMBL/GenBank/DDBJ databases">
        <title>The Genome Sequence of Phytophthora parasitica P1976.</title>
        <authorList>
            <consortium name="The Broad Institute Genomics Platform"/>
            <person name="Russ C."/>
            <person name="Tyler B."/>
            <person name="Panabieres F."/>
            <person name="Shan W."/>
            <person name="Tripathy S."/>
            <person name="Grunwald N."/>
            <person name="Machado M."/>
            <person name="Johnson C.S."/>
            <person name="Walker B."/>
            <person name="Young S."/>
            <person name="Zeng Q."/>
            <person name="Gargeya S."/>
            <person name="Fitzgerald M."/>
            <person name="Haas B."/>
            <person name="Abouelleil A."/>
            <person name="Allen A.W."/>
            <person name="Alvarado L."/>
            <person name="Arachchi H.M."/>
            <person name="Berlin A.M."/>
            <person name="Chapman S.B."/>
            <person name="Gainer-Dewar J."/>
            <person name="Goldberg J."/>
            <person name="Griggs A."/>
            <person name="Gujja S."/>
            <person name="Hansen M."/>
            <person name="Howarth C."/>
            <person name="Imamovic A."/>
            <person name="Ireland A."/>
            <person name="Larimer J."/>
            <person name="McCowan C."/>
            <person name="Murphy C."/>
            <person name="Pearson M."/>
            <person name="Poon T.W."/>
            <person name="Priest M."/>
            <person name="Roberts A."/>
            <person name="Saif S."/>
            <person name="Shea T."/>
            <person name="Sisk P."/>
            <person name="Sykes S."/>
            <person name="Wortman J."/>
            <person name="Nusbaum C."/>
            <person name="Birren B."/>
        </authorList>
    </citation>
    <scope>NUCLEOTIDE SEQUENCE [LARGE SCALE GENOMIC DNA]</scope>
    <source>
        <strain evidence="1 2">P1976</strain>
    </source>
</reference>
<comment type="caution">
    <text evidence="1">The sequence shown here is derived from an EMBL/GenBank/DDBJ whole genome shotgun (WGS) entry which is preliminary data.</text>
</comment>
<name>A0A080ZGH6_PHYNI</name>
<evidence type="ECO:0000313" key="2">
    <source>
        <dbReference type="Proteomes" id="UP000028582"/>
    </source>
</evidence>
<organism evidence="1 2">
    <name type="scientific">Phytophthora nicotianae P1976</name>
    <dbReference type="NCBI Taxonomy" id="1317066"/>
    <lineage>
        <taxon>Eukaryota</taxon>
        <taxon>Sar</taxon>
        <taxon>Stramenopiles</taxon>
        <taxon>Oomycota</taxon>
        <taxon>Peronosporomycetes</taxon>
        <taxon>Peronosporales</taxon>
        <taxon>Peronosporaceae</taxon>
        <taxon>Phytophthora</taxon>
    </lineage>
</organism>
<dbReference type="InterPro" id="IPR036770">
    <property type="entry name" value="Ankyrin_rpt-contain_sf"/>
</dbReference>
<dbReference type="InterPro" id="IPR052050">
    <property type="entry name" value="SecEffector_AnkRepeat"/>
</dbReference>
<dbReference type="Proteomes" id="UP000028582">
    <property type="component" value="Unassembled WGS sequence"/>
</dbReference>
<dbReference type="OrthoDB" id="115163at2759"/>